<dbReference type="EMBL" id="KN846957">
    <property type="protein sequence ID" value="KIW71506.1"/>
    <property type="molecule type" value="Genomic_DNA"/>
</dbReference>
<proteinExistence type="predicted"/>
<accession>A0A0D2D261</accession>
<dbReference type="PANTHER" id="PTHR42085">
    <property type="entry name" value="F-BOX DOMAIN-CONTAINING PROTEIN"/>
    <property type="match status" value="1"/>
</dbReference>
<evidence type="ECO:0000313" key="1">
    <source>
        <dbReference type="EMBL" id="KIW71506.1"/>
    </source>
</evidence>
<reference evidence="1 2" key="1">
    <citation type="submission" date="2015-01" db="EMBL/GenBank/DDBJ databases">
        <title>The Genome Sequence of Capronia semiimmersa CBS27337.</title>
        <authorList>
            <consortium name="The Broad Institute Genomics Platform"/>
            <person name="Cuomo C."/>
            <person name="de Hoog S."/>
            <person name="Gorbushina A."/>
            <person name="Stielow B."/>
            <person name="Teixiera M."/>
            <person name="Abouelleil A."/>
            <person name="Chapman S.B."/>
            <person name="Priest M."/>
            <person name="Young S.K."/>
            <person name="Wortman J."/>
            <person name="Nusbaum C."/>
            <person name="Birren B."/>
        </authorList>
    </citation>
    <scope>NUCLEOTIDE SEQUENCE [LARGE SCALE GENOMIC DNA]</scope>
    <source>
        <strain evidence="1 2">CBS 27337</strain>
    </source>
</reference>
<feature type="non-terminal residue" evidence="1">
    <location>
        <position position="1"/>
    </location>
</feature>
<organism evidence="1 2">
    <name type="scientific">Phialophora macrospora</name>
    <dbReference type="NCBI Taxonomy" id="1851006"/>
    <lineage>
        <taxon>Eukaryota</taxon>
        <taxon>Fungi</taxon>
        <taxon>Dikarya</taxon>
        <taxon>Ascomycota</taxon>
        <taxon>Pezizomycotina</taxon>
        <taxon>Eurotiomycetes</taxon>
        <taxon>Chaetothyriomycetidae</taxon>
        <taxon>Chaetothyriales</taxon>
        <taxon>Herpotrichiellaceae</taxon>
        <taxon>Phialophora</taxon>
    </lineage>
</organism>
<gene>
    <name evidence="1" type="ORF">PV04_03663</name>
</gene>
<dbReference type="InterPro" id="IPR038883">
    <property type="entry name" value="AN11006-like"/>
</dbReference>
<name>A0A0D2D261_9EURO</name>
<sequence>MASASSCNHDKPRQLGLLDLPPEVRHEIYRQLFCHKPSPITLGIQDFFTRWASFSPFDESQEPTFYTALFRVNKAISRDALQYAYSSNSFRFDKDIETFSTLGPIALASIKTLRVYKNAWLNSSYATAFWRTINQSCSGLECLTVEAASHVLLSAIPYLKDFMASIPARQAKPRLILDLAVFDRHFSFDFPDREYQSARQDLQENMGDRKGDSPPTHYTYVMRLPRHVKEIRFVLDTGPGAFLALDETLGEAADLFFVKSDDIAPVARDVFGGRGKYHCFVWQETSV</sequence>
<evidence type="ECO:0000313" key="2">
    <source>
        <dbReference type="Proteomes" id="UP000054266"/>
    </source>
</evidence>
<evidence type="ECO:0008006" key="3">
    <source>
        <dbReference type="Google" id="ProtNLM"/>
    </source>
</evidence>
<keyword evidence="2" id="KW-1185">Reference proteome</keyword>
<protein>
    <recommendedName>
        <fullName evidence="3">F-box domain-containing protein</fullName>
    </recommendedName>
</protein>
<dbReference type="Proteomes" id="UP000054266">
    <property type="component" value="Unassembled WGS sequence"/>
</dbReference>
<dbReference type="PANTHER" id="PTHR42085:SF8">
    <property type="entry name" value="F-BOX DOMAIN-CONTAINING PROTEIN"/>
    <property type="match status" value="1"/>
</dbReference>
<dbReference type="AlphaFoldDB" id="A0A0D2D261"/>
<dbReference type="HOGENOM" id="CLU_987058_0_0_1"/>